<feature type="compositionally biased region" description="Pro residues" evidence="8">
    <location>
        <begin position="67"/>
        <end position="91"/>
    </location>
</feature>
<keyword evidence="9" id="KW-1133">Transmembrane helix</keyword>
<evidence type="ECO:0000256" key="8">
    <source>
        <dbReference type="SAM" id="MobiDB-lite"/>
    </source>
</evidence>
<dbReference type="InterPro" id="IPR049890">
    <property type="entry name" value="VlpA-F-like_signal"/>
</dbReference>
<keyword evidence="11" id="KW-1185">Reference proteome</keyword>
<keyword evidence="5 9" id="KW-0472">Membrane</keyword>
<evidence type="ECO:0000313" key="10">
    <source>
        <dbReference type="EMBL" id="AXE60793.1"/>
    </source>
</evidence>
<evidence type="ECO:0000256" key="2">
    <source>
        <dbReference type="ARBA" id="ARBA00022475"/>
    </source>
</evidence>
<dbReference type="KEGG" id="mpho:DA803_01675"/>
<evidence type="ECO:0000313" key="11">
    <source>
        <dbReference type="Proteomes" id="UP000252477"/>
    </source>
</evidence>
<keyword evidence="6" id="KW-0564">Palmitate</keyword>
<comment type="subcellular location">
    <subcellularLocation>
        <location evidence="1">Cell membrane</location>
        <topology evidence="1">Lipid-anchor</topology>
    </subcellularLocation>
</comment>
<dbReference type="Proteomes" id="UP000252477">
    <property type="component" value="Chromosome"/>
</dbReference>
<evidence type="ECO:0000256" key="3">
    <source>
        <dbReference type="ARBA" id="ARBA00022729"/>
    </source>
</evidence>
<keyword evidence="3" id="KW-0732">Signal</keyword>
<proteinExistence type="predicted"/>
<accession>A0A2Z5IPV9</accession>
<evidence type="ECO:0000256" key="7">
    <source>
        <dbReference type="ARBA" id="ARBA00023288"/>
    </source>
</evidence>
<evidence type="ECO:0000256" key="6">
    <source>
        <dbReference type="ARBA" id="ARBA00023139"/>
    </source>
</evidence>
<reference evidence="11" key="1">
    <citation type="journal article" date="2018" name="Microbiol. Resour. Announc.">
        <title>Complete Sequence and Annotation of the Mycoplasma phocidae Strain 105T Genome.</title>
        <authorList>
            <person name="Frasca S. Jr."/>
            <person name="Kutish G.F."/>
            <person name="Michaels D.L."/>
            <person name="Brown D.R."/>
        </authorList>
    </citation>
    <scope>NUCLEOTIDE SEQUENCE [LARGE SCALE GENOMIC DNA]</scope>
    <source>
        <strain evidence="11">105</strain>
    </source>
</reference>
<evidence type="ECO:0000256" key="9">
    <source>
        <dbReference type="SAM" id="Phobius"/>
    </source>
</evidence>
<feature type="region of interest" description="Disordered" evidence="8">
    <location>
        <begin position="43"/>
        <end position="93"/>
    </location>
</feature>
<dbReference type="AlphaFoldDB" id="A0A2Z5IPV9"/>
<organism evidence="10 11">
    <name type="scientific">[Mycoplasma] phocae</name>
    <dbReference type="NCBI Taxonomy" id="142651"/>
    <lineage>
        <taxon>Bacteria</taxon>
        <taxon>Bacillati</taxon>
        <taxon>Mycoplasmatota</taxon>
        <taxon>Mycoplasmoidales</taxon>
        <taxon>Metamycoplasmataceae</taxon>
        <taxon>Metamycoplasma</taxon>
    </lineage>
</organism>
<protein>
    <submittedName>
        <fullName evidence="10">Proline-rich putative variable surface lipoprotein</fullName>
    </submittedName>
</protein>
<keyword evidence="7 10" id="KW-0449">Lipoprotein</keyword>
<name>A0A2Z5IPV9_9BACT</name>
<dbReference type="EMBL" id="CP029295">
    <property type="protein sequence ID" value="AXE60793.1"/>
    <property type="molecule type" value="Genomic_DNA"/>
</dbReference>
<keyword evidence="4" id="KW-0677">Repeat</keyword>
<keyword evidence="9" id="KW-0812">Transmembrane</keyword>
<sequence>MNYIFSFFKLNGLYLFYIILHTPGSIASVITLPLVAAACNNTKTEPKPTPQPEPAPTPKPNPDEKPAPAPTPKPNPEPQPKPAPQPEPAPTPKDIKEFKEKAEFLYTENLRNKFDSKKLNLNKAPGFNYVVEKALKGTFSSNGDQYYIVKLNIKKEGLKNFDVYVRFNSEKGEIVSKDAYENLLKNNLKNELDKITFKYPNKLKERVEFRDFDIKKINLSNVENLELDLKKSKSVIMPYKEIITKLVFSYNKLEFGEIYVKFVSSDKEQFGTKAKKTDFYKVKLDALAFSYSGKIDKLNDFDKNKINLLLGKDFELDLDNSESIIDNNKKEIIAKLAINFNKEKIADIYVKFSQNKNNVQFGKRSTKKRFW</sequence>
<evidence type="ECO:0000256" key="4">
    <source>
        <dbReference type="ARBA" id="ARBA00022737"/>
    </source>
</evidence>
<evidence type="ECO:0000256" key="1">
    <source>
        <dbReference type="ARBA" id="ARBA00004193"/>
    </source>
</evidence>
<keyword evidence="2" id="KW-1003">Cell membrane</keyword>
<dbReference type="GO" id="GO:0005886">
    <property type="term" value="C:plasma membrane"/>
    <property type="evidence" value="ECO:0007669"/>
    <property type="project" value="UniProtKB-SubCell"/>
</dbReference>
<dbReference type="NCBIfam" id="NF033817">
    <property type="entry name" value="Mplas_variab_LP"/>
    <property type="match status" value="1"/>
</dbReference>
<gene>
    <name evidence="10" type="ORF">DA803_01675</name>
</gene>
<feature type="transmembrane region" description="Helical" evidence="9">
    <location>
        <begin position="12"/>
        <end position="36"/>
    </location>
</feature>
<evidence type="ECO:0000256" key="5">
    <source>
        <dbReference type="ARBA" id="ARBA00023136"/>
    </source>
</evidence>
<feature type="compositionally biased region" description="Pro residues" evidence="8">
    <location>
        <begin position="47"/>
        <end position="60"/>
    </location>
</feature>